<dbReference type="InterPro" id="IPR001487">
    <property type="entry name" value="Bromodomain"/>
</dbReference>
<dbReference type="PANTHER" id="PTHR22881">
    <property type="entry name" value="BROMODOMAIN CONTAINING PROTEIN"/>
    <property type="match status" value="1"/>
</dbReference>
<feature type="region of interest" description="Disordered" evidence="3">
    <location>
        <begin position="983"/>
        <end position="1030"/>
    </location>
</feature>
<feature type="compositionally biased region" description="Acidic residues" evidence="3">
    <location>
        <begin position="95"/>
        <end position="106"/>
    </location>
</feature>
<dbReference type="Proteomes" id="UP001454036">
    <property type="component" value="Unassembled WGS sequence"/>
</dbReference>
<evidence type="ECO:0000256" key="2">
    <source>
        <dbReference type="PROSITE-ProRule" id="PRU00035"/>
    </source>
</evidence>
<evidence type="ECO:0000256" key="1">
    <source>
        <dbReference type="ARBA" id="ARBA00023117"/>
    </source>
</evidence>
<feature type="compositionally biased region" description="Polar residues" evidence="3">
    <location>
        <begin position="983"/>
        <end position="992"/>
    </location>
</feature>
<keyword evidence="1 2" id="KW-0103">Bromodomain</keyword>
<evidence type="ECO:0000259" key="4">
    <source>
        <dbReference type="PROSITE" id="PS50014"/>
    </source>
</evidence>
<dbReference type="PRINTS" id="PR00503">
    <property type="entry name" value="BROMODOMAIN"/>
</dbReference>
<name>A0AAV3QCE9_LITER</name>
<dbReference type="EMBL" id="BAABME010004268">
    <property type="protein sequence ID" value="GAA0161764.1"/>
    <property type="molecule type" value="Genomic_DNA"/>
</dbReference>
<reference evidence="5 6" key="1">
    <citation type="submission" date="2024-01" db="EMBL/GenBank/DDBJ databases">
        <title>The complete chloroplast genome sequence of Lithospermum erythrorhizon: insights into the phylogenetic relationship among Boraginaceae species and the maternal lineages of purple gromwells.</title>
        <authorList>
            <person name="Okada T."/>
            <person name="Watanabe K."/>
        </authorList>
    </citation>
    <scope>NUCLEOTIDE SEQUENCE [LARGE SCALE GENOMIC DNA]</scope>
</reference>
<dbReference type="AlphaFoldDB" id="A0AAV3QCE9"/>
<accession>A0AAV3QCE9</accession>
<dbReference type="Pfam" id="PF00439">
    <property type="entry name" value="Bromodomain"/>
    <property type="match status" value="1"/>
</dbReference>
<proteinExistence type="predicted"/>
<dbReference type="InterPro" id="IPR018359">
    <property type="entry name" value="Bromodomain_CS"/>
</dbReference>
<dbReference type="Gene3D" id="1.20.920.10">
    <property type="entry name" value="Bromodomain-like"/>
    <property type="match status" value="1"/>
</dbReference>
<dbReference type="InterPro" id="IPR036427">
    <property type="entry name" value="Bromodomain-like_sf"/>
</dbReference>
<feature type="domain" description="Bromo" evidence="4">
    <location>
        <begin position="306"/>
        <end position="376"/>
    </location>
</feature>
<comment type="caution">
    <text evidence="5">The sequence shown here is derived from an EMBL/GenBank/DDBJ whole genome shotgun (WGS) entry which is preliminary data.</text>
</comment>
<protein>
    <submittedName>
        <fullName evidence="5">Chromatin/chromatin-binding, or -regulatory protein</fullName>
    </submittedName>
</protein>
<organism evidence="5 6">
    <name type="scientific">Lithospermum erythrorhizon</name>
    <name type="common">Purple gromwell</name>
    <name type="synonym">Lithospermum officinale var. erythrorhizon</name>
    <dbReference type="NCBI Taxonomy" id="34254"/>
    <lineage>
        <taxon>Eukaryota</taxon>
        <taxon>Viridiplantae</taxon>
        <taxon>Streptophyta</taxon>
        <taxon>Embryophyta</taxon>
        <taxon>Tracheophyta</taxon>
        <taxon>Spermatophyta</taxon>
        <taxon>Magnoliopsida</taxon>
        <taxon>eudicotyledons</taxon>
        <taxon>Gunneridae</taxon>
        <taxon>Pentapetalae</taxon>
        <taxon>asterids</taxon>
        <taxon>lamiids</taxon>
        <taxon>Boraginales</taxon>
        <taxon>Boraginaceae</taxon>
        <taxon>Boraginoideae</taxon>
        <taxon>Lithospermeae</taxon>
        <taxon>Lithospermum</taxon>
    </lineage>
</organism>
<feature type="compositionally biased region" description="Basic and acidic residues" evidence="3">
    <location>
        <begin position="14"/>
        <end position="27"/>
    </location>
</feature>
<dbReference type="PROSITE" id="PS00633">
    <property type="entry name" value="BROMODOMAIN_1"/>
    <property type="match status" value="1"/>
</dbReference>
<dbReference type="InterPro" id="IPR051831">
    <property type="entry name" value="Bromodomain_contain_prot"/>
</dbReference>
<feature type="region of interest" description="Disordered" evidence="3">
    <location>
        <begin position="93"/>
        <end position="169"/>
    </location>
</feature>
<gene>
    <name evidence="5" type="ORF">LIER_18004</name>
</gene>
<evidence type="ECO:0000313" key="5">
    <source>
        <dbReference type="EMBL" id="GAA0161764.1"/>
    </source>
</evidence>
<dbReference type="CDD" id="cd04369">
    <property type="entry name" value="Bromodomain"/>
    <property type="match status" value="1"/>
</dbReference>
<dbReference type="SMART" id="SM00297">
    <property type="entry name" value="BROMO"/>
    <property type="match status" value="1"/>
</dbReference>
<keyword evidence="6" id="KW-1185">Reference proteome</keyword>
<dbReference type="SUPFAM" id="SSF47370">
    <property type="entry name" value="Bromodomain"/>
    <property type="match status" value="1"/>
</dbReference>
<evidence type="ECO:0000256" key="3">
    <source>
        <dbReference type="SAM" id="MobiDB-lite"/>
    </source>
</evidence>
<feature type="compositionally biased region" description="Basic residues" evidence="3">
    <location>
        <begin position="1"/>
        <end position="13"/>
    </location>
</feature>
<evidence type="ECO:0000313" key="6">
    <source>
        <dbReference type="Proteomes" id="UP001454036"/>
    </source>
</evidence>
<feature type="region of interest" description="Disordered" evidence="3">
    <location>
        <begin position="225"/>
        <end position="274"/>
    </location>
</feature>
<feature type="compositionally biased region" description="Acidic residues" evidence="3">
    <location>
        <begin position="228"/>
        <end position="264"/>
    </location>
</feature>
<sequence>MGQVAKRSKKGRPSKADLAAEEREVRRSGRRRNVRYTFDFDDYLDDDEYFFVEEEADERRREKKIKLLLKLHSGGATRDSPYLRRKGMELLAKDDYDDSDGDDDDDNCAKKRNLIDGGGGDKGSKKQKLINGAIDDDDDGGGGDNCKKKRKLINMGSDGGGDGKGLKKRKLVNGGIDVDDDGGGDYLRKKRKLINGEIGGDNGKKKGKLINGKIDDKGSKKWKLINGEIDDEENGIDSGKEEEEDEENVEGDDDCGLINEDDEVKGEKREEGTSEVDYALGTPTKLPSECPLPDEKILELILRKLQKKDMYGVYAEPVDPEELPDYHDLIENPMDFSTIRSKLSNGSYATLEQFESDVFLLCSNAMQYNEPDTVYYKQARSIQDLAKRKFQKLRIDHERLENQVKSEPEPKTKSVSVLKKQIRRQTSRTLQEPMGSDFLTDSTPAIVTKTQNGSNEMQTGVAEKASSLDVLDEGNHFVIDMSVDKLRESLAGRDPLPGFGRNVPTQDENRAGATYSIGGQPNASCPSSDSAFSPFDGETKQLIPVGLHVEHAYARSLARFAGSLGHVAWRIASKRIEQILPPGTKFGHGWVREYEPLPTPVVIPDNCIESDFFANPQHIDNPSKQKMLTNPVASMDSCISGPPLEGKLPFPNPALLEVTTSSSRNSFGDQPSVKESGLKGKSSFSCSNGTTISGSSISQLMHPSTCQINSLLESSRKVVKPVELIGSFSGNHNSPQLAMERCLFNNAEAPTPRSAEMVSVNGSPLPSAAFKQSNTSGVAFGSLLTDKRLLNGRAINCAAVDSKQPPLCSEMNKSGPHISHGQELALCDPVQLMKMLSENNRNQQNLANQSPYGFPSVPSVVQSLNRDDSSHAAAGVNGSWMSMGSGGLRPTVFNMGLQRNQITTESLYNATLAQQSQFSRFRGDFPAPVNFQPGKNNYPFHGVSSHPVRVGTAVQFQNQSIVVPQLSPADLSRLQVQSPWRNVGPHTQQAHKQGTCPPDLNVSFHSTGSPGRPSPGVVVESRPPDLALQL</sequence>
<dbReference type="PROSITE" id="PS50014">
    <property type="entry name" value="BROMODOMAIN_2"/>
    <property type="match status" value="1"/>
</dbReference>
<dbReference type="PANTHER" id="PTHR22881:SF42">
    <property type="entry name" value="DNA-BINDING BROMODOMAIN-CONTAINING PROTEIN"/>
    <property type="match status" value="1"/>
</dbReference>
<feature type="region of interest" description="Disordered" evidence="3">
    <location>
        <begin position="661"/>
        <end position="683"/>
    </location>
</feature>
<feature type="region of interest" description="Disordered" evidence="3">
    <location>
        <begin position="1"/>
        <end position="28"/>
    </location>
</feature>